<keyword evidence="3 5" id="KW-0560">Oxidoreductase</keyword>
<dbReference type="CDD" id="cd03463">
    <property type="entry name" value="3_4-PCD_alpha"/>
    <property type="match status" value="1"/>
</dbReference>
<dbReference type="NCBIfam" id="TIGR02423">
    <property type="entry name" value="protocat_alph"/>
    <property type="match status" value="1"/>
</dbReference>
<dbReference type="EC" id="1.13.11.3" evidence="5"/>
<dbReference type="PANTHER" id="PTHR33711:SF9">
    <property type="entry name" value="PROTOCATECHUATE 3,4-DIOXYGENASE ALPHA CHAIN"/>
    <property type="match status" value="1"/>
</dbReference>
<dbReference type="InterPro" id="IPR000627">
    <property type="entry name" value="Intradiol_dOase_C"/>
</dbReference>
<dbReference type="InterPro" id="IPR050770">
    <property type="entry name" value="Intradiol_RC_Dioxygenase"/>
</dbReference>
<keyword evidence="2" id="KW-0223">Dioxygenase</keyword>
<keyword evidence="6" id="KW-1185">Reference proteome</keyword>
<reference evidence="6" key="1">
    <citation type="journal article" date="2019" name="Int. J. Syst. Evol. Microbiol.">
        <title>The Global Catalogue of Microorganisms (GCM) 10K type strain sequencing project: providing services to taxonomists for standard genome sequencing and annotation.</title>
        <authorList>
            <consortium name="The Broad Institute Genomics Platform"/>
            <consortium name="The Broad Institute Genome Sequencing Center for Infectious Disease"/>
            <person name="Wu L."/>
            <person name="Ma J."/>
        </authorList>
    </citation>
    <scope>NUCLEOTIDE SEQUENCE [LARGE SCALE GENOMIC DNA]</scope>
    <source>
        <strain evidence="6">KCTC 42087</strain>
    </source>
</reference>
<dbReference type="GO" id="GO:0018578">
    <property type="term" value="F:protocatechuate 3,4-dioxygenase activity"/>
    <property type="evidence" value="ECO:0007669"/>
    <property type="project" value="UniProtKB-EC"/>
</dbReference>
<evidence type="ECO:0000313" key="6">
    <source>
        <dbReference type="Proteomes" id="UP001596074"/>
    </source>
</evidence>
<dbReference type="SUPFAM" id="SSF49482">
    <property type="entry name" value="Aromatic compound dioxygenase"/>
    <property type="match status" value="1"/>
</dbReference>
<name>A0ABW1AHV1_9ACTN</name>
<dbReference type="Proteomes" id="UP001596074">
    <property type="component" value="Unassembled WGS sequence"/>
</dbReference>
<dbReference type="Pfam" id="PF00775">
    <property type="entry name" value="Dioxygenase_C"/>
    <property type="match status" value="1"/>
</dbReference>
<proteinExistence type="inferred from homology"/>
<evidence type="ECO:0000313" key="5">
    <source>
        <dbReference type="EMBL" id="MFC5754153.1"/>
    </source>
</evidence>
<accession>A0ABW1AHV1</accession>
<dbReference type="InterPro" id="IPR012786">
    <property type="entry name" value="Protocat_dOase_a"/>
</dbReference>
<gene>
    <name evidence="5" type="primary">pcaG</name>
    <name evidence="5" type="ORF">ACFPZN_51770</name>
</gene>
<comment type="similarity">
    <text evidence="1">Belongs to the intradiol ring-cleavage dioxygenase family.</text>
</comment>
<evidence type="ECO:0000259" key="4">
    <source>
        <dbReference type="Pfam" id="PF00775"/>
    </source>
</evidence>
<dbReference type="InterPro" id="IPR015889">
    <property type="entry name" value="Intradiol_dOase_core"/>
</dbReference>
<evidence type="ECO:0000256" key="1">
    <source>
        <dbReference type="ARBA" id="ARBA00007825"/>
    </source>
</evidence>
<protein>
    <submittedName>
        <fullName evidence="5">Protocatechuate 3,4-dioxygenase subunit alpha</fullName>
        <ecNumber evidence="5">1.13.11.3</ecNumber>
    </submittedName>
</protein>
<organism evidence="5 6">
    <name type="scientific">Actinomadura rugatobispora</name>
    <dbReference type="NCBI Taxonomy" id="1994"/>
    <lineage>
        <taxon>Bacteria</taxon>
        <taxon>Bacillati</taxon>
        <taxon>Actinomycetota</taxon>
        <taxon>Actinomycetes</taxon>
        <taxon>Streptosporangiales</taxon>
        <taxon>Thermomonosporaceae</taxon>
        <taxon>Actinomadura</taxon>
    </lineage>
</organism>
<sequence>MTELSPTPSQTVGPFFGYALPYEGGPEVAPAGREGAITVRGRILDGAGDPVPDALVEIWQADGSGEVPRRTGGLRRAGHGFSGFGRCGTDAAGGYWFSTLRPGAAGGDAPCISVLVFARGLLKPVFTRLYFPEDAAAHATDPLLSQVPEDRRATLIAEREADGSYRFDVRLQGERETVFLGI</sequence>
<comment type="caution">
    <text evidence="5">The sequence shown here is derived from an EMBL/GenBank/DDBJ whole genome shotgun (WGS) entry which is preliminary data.</text>
</comment>
<dbReference type="EMBL" id="JBHSON010000138">
    <property type="protein sequence ID" value="MFC5754153.1"/>
    <property type="molecule type" value="Genomic_DNA"/>
</dbReference>
<dbReference type="Gene3D" id="2.60.130.10">
    <property type="entry name" value="Aromatic compound dioxygenase"/>
    <property type="match status" value="1"/>
</dbReference>
<dbReference type="PANTHER" id="PTHR33711">
    <property type="entry name" value="DIOXYGENASE, PUTATIVE (AFU_ORTHOLOGUE AFUA_2G02910)-RELATED"/>
    <property type="match status" value="1"/>
</dbReference>
<evidence type="ECO:0000256" key="3">
    <source>
        <dbReference type="ARBA" id="ARBA00023002"/>
    </source>
</evidence>
<evidence type="ECO:0000256" key="2">
    <source>
        <dbReference type="ARBA" id="ARBA00022964"/>
    </source>
</evidence>
<dbReference type="RefSeq" id="WP_378291956.1">
    <property type="nucleotide sequence ID" value="NZ_JBHSON010000138.1"/>
</dbReference>
<feature type="domain" description="Intradiol ring-cleavage dioxygenases" evidence="4">
    <location>
        <begin position="36"/>
        <end position="119"/>
    </location>
</feature>